<dbReference type="KEGG" id="nfn:NFRAN_0290"/>
<reference evidence="2 3" key="1">
    <citation type="submission" date="2019-02" db="EMBL/GenBank/DDBJ databases">
        <authorList>
            <person name="Lehtovirta-Morley E L."/>
        </authorList>
    </citation>
    <scope>NUCLEOTIDE SEQUENCE [LARGE SCALE GENOMIC DNA]</scope>
    <source>
        <strain evidence="2">NFRAN1</strain>
    </source>
</reference>
<dbReference type="GeneID" id="39419853"/>
<proteinExistence type="predicted"/>
<dbReference type="AlphaFoldDB" id="A0A484IC66"/>
<name>A0A484IC66_9ARCH</name>
<dbReference type="RefSeq" id="WP_134482709.1">
    <property type="nucleotide sequence ID" value="NZ_LR216287.1"/>
</dbReference>
<dbReference type="Proteomes" id="UP000294299">
    <property type="component" value="Chromosome NFRAN"/>
</dbReference>
<dbReference type="EMBL" id="LR216287">
    <property type="protein sequence ID" value="VFJ12611.1"/>
    <property type="molecule type" value="Genomic_DNA"/>
</dbReference>
<dbReference type="Gene3D" id="1.10.10.10">
    <property type="entry name" value="Winged helix-like DNA-binding domain superfamily/Winged helix DNA-binding domain"/>
    <property type="match status" value="1"/>
</dbReference>
<accession>A0A484IC66</accession>
<protein>
    <submittedName>
        <fullName evidence="2">Uncharacterized protein</fullName>
    </submittedName>
</protein>
<gene>
    <name evidence="2" type="ORF">NFRAN_0290</name>
</gene>
<keyword evidence="1" id="KW-0175">Coiled coil</keyword>
<dbReference type="OrthoDB" id="379236at2157"/>
<evidence type="ECO:0000313" key="2">
    <source>
        <dbReference type="EMBL" id="VFJ12611.1"/>
    </source>
</evidence>
<evidence type="ECO:0000256" key="1">
    <source>
        <dbReference type="SAM" id="Coils"/>
    </source>
</evidence>
<feature type="coiled-coil region" evidence="1">
    <location>
        <begin position="151"/>
        <end position="185"/>
    </location>
</feature>
<keyword evidence="3" id="KW-1185">Reference proteome</keyword>
<sequence length="196" mass="23213">MSSTPIRDNKRDRVIDLYKEGKNMREIAKDVHMSFSVIGKIIRESNGQTQPIPEKPKSNRAKAFQMFTEGKDTIEVLQILDLGYNEVREYYGEYLTLKNMTEFIDFYRKNQRYIPFLLKVIEKLKNKELFDTEADLLIDYLSQIHSFDSMKDQLQHEINCSLLRKKVLEDEIKTLEDIKAKLSYRPNRFKSLSEDS</sequence>
<organism evidence="2 3">
    <name type="scientific">Candidatus Nitrosocosmicus franklandianus</name>
    <dbReference type="NCBI Taxonomy" id="1798806"/>
    <lineage>
        <taxon>Archaea</taxon>
        <taxon>Nitrososphaerota</taxon>
        <taxon>Nitrososphaeria</taxon>
        <taxon>Nitrososphaerales</taxon>
        <taxon>Nitrososphaeraceae</taxon>
        <taxon>Candidatus Nitrosocosmicus</taxon>
    </lineage>
</organism>
<dbReference type="InterPro" id="IPR036388">
    <property type="entry name" value="WH-like_DNA-bd_sf"/>
</dbReference>
<evidence type="ECO:0000313" key="3">
    <source>
        <dbReference type="Proteomes" id="UP000294299"/>
    </source>
</evidence>